<dbReference type="Pfam" id="PF02472">
    <property type="entry name" value="ExbD"/>
    <property type="match status" value="1"/>
</dbReference>
<dbReference type="GO" id="GO:0005886">
    <property type="term" value="C:plasma membrane"/>
    <property type="evidence" value="ECO:0007669"/>
    <property type="project" value="UniProtKB-SubCell"/>
</dbReference>
<organism evidence="9 10">
    <name type="scientific">Candidatus Accumulibacter proximus</name>
    <dbReference type="NCBI Taxonomy" id="2954385"/>
    <lineage>
        <taxon>Bacteria</taxon>
        <taxon>Pseudomonadati</taxon>
        <taxon>Pseudomonadota</taxon>
        <taxon>Betaproteobacteria</taxon>
        <taxon>Candidatus Accumulibacter</taxon>
    </lineage>
</organism>
<evidence type="ECO:0000256" key="4">
    <source>
        <dbReference type="ARBA" id="ARBA00022692"/>
    </source>
</evidence>
<evidence type="ECO:0000313" key="9">
    <source>
        <dbReference type="EMBL" id="MBK7673348.1"/>
    </source>
</evidence>
<dbReference type="Gene3D" id="3.30.420.270">
    <property type="match status" value="1"/>
</dbReference>
<protein>
    <submittedName>
        <fullName evidence="9">Biopolymer transporter ExbD</fullName>
    </submittedName>
</protein>
<keyword evidence="5 8" id="KW-1133">Transmembrane helix</keyword>
<keyword evidence="7" id="KW-0813">Transport</keyword>
<dbReference type="GO" id="GO:0022857">
    <property type="term" value="F:transmembrane transporter activity"/>
    <property type="evidence" value="ECO:0007669"/>
    <property type="project" value="InterPro"/>
</dbReference>
<keyword evidence="4 7" id="KW-0812">Transmembrane</keyword>
<evidence type="ECO:0000256" key="3">
    <source>
        <dbReference type="ARBA" id="ARBA00022475"/>
    </source>
</evidence>
<keyword evidence="6 8" id="KW-0472">Membrane</keyword>
<gene>
    <name evidence="9" type="ORF">IPJ27_00470</name>
</gene>
<dbReference type="Proteomes" id="UP000697998">
    <property type="component" value="Unassembled WGS sequence"/>
</dbReference>
<name>A0A935PVS1_9PROT</name>
<evidence type="ECO:0000313" key="10">
    <source>
        <dbReference type="Proteomes" id="UP000697998"/>
    </source>
</evidence>
<evidence type="ECO:0000256" key="2">
    <source>
        <dbReference type="ARBA" id="ARBA00005811"/>
    </source>
</evidence>
<dbReference type="PANTHER" id="PTHR30558:SF7">
    <property type="entry name" value="TOL-PAL SYSTEM PROTEIN TOLR"/>
    <property type="match status" value="1"/>
</dbReference>
<accession>A0A935PVS1</accession>
<dbReference type="EMBL" id="JADJMH010000001">
    <property type="protein sequence ID" value="MBK7673348.1"/>
    <property type="molecule type" value="Genomic_DNA"/>
</dbReference>
<feature type="transmembrane region" description="Helical" evidence="8">
    <location>
        <begin position="20"/>
        <end position="41"/>
    </location>
</feature>
<dbReference type="InterPro" id="IPR003400">
    <property type="entry name" value="ExbD"/>
</dbReference>
<comment type="subcellular location">
    <subcellularLocation>
        <location evidence="1">Cell membrane</location>
        <topology evidence="1">Single-pass membrane protein</topology>
    </subcellularLocation>
    <subcellularLocation>
        <location evidence="7">Cell membrane</location>
        <topology evidence="7">Single-pass type II membrane protein</topology>
    </subcellularLocation>
</comment>
<comment type="similarity">
    <text evidence="2 7">Belongs to the ExbD/TolR family.</text>
</comment>
<evidence type="ECO:0000256" key="8">
    <source>
        <dbReference type="SAM" id="Phobius"/>
    </source>
</evidence>
<evidence type="ECO:0000256" key="1">
    <source>
        <dbReference type="ARBA" id="ARBA00004162"/>
    </source>
</evidence>
<reference evidence="9 10" key="1">
    <citation type="submission" date="2020-10" db="EMBL/GenBank/DDBJ databases">
        <title>Connecting structure to function with the recovery of over 1000 high-quality activated sludge metagenome-assembled genomes encoding full-length rRNA genes using long-read sequencing.</title>
        <authorList>
            <person name="Singleton C.M."/>
            <person name="Petriglieri F."/>
            <person name="Kristensen J.M."/>
            <person name="Kirkegaard R.H."/>
            <person name="Michaelsen T.Y."/>
            <person name="Andersen M.H."/>
            <person name="Karst S.M."/>
            <person name="Dueholm M.S."/>
            <person name="Nielsen P.H."/>
            <person name="Albertsen M."/>
        </authorList>
    </citation>
    <scope>NUCLEOTIDE SEQUENCE [LARGE SCALE GENOMIC DNA]</scope>
    <source>
        <strain evidence="9">EsbW_18-Q3-R4-48_BATAC.285</strain>
    </source>
</reference>
<evidence type="ECO:0000256" key="5">
    <source>
        <dbReference type="ARBA" id="ARBA00022989"/>
    </source>
</evidence>
<comment type="caution">
    <text evidence="9">The sequence shown here is derived from an EMBL/GenBank/DDBJ whole genome shotgun (WGS) entry which is preliminary data.</text>
</comment>
<dbReference type="AlphaFoldDB" id="A0A935PVS1"/>
<keyword evidence="3" id="KW-1003">Cell membrane</keyword>
<sequence length="138" mass="14913">MAFGSFDNGGASQPMAEINTTPLVDVMLVLLVIFIITAPLFHQAVPVDLPRVEASRLDDRPQVIAVAIDGSGRVFIDGQAVERSELAARLAELGARGGQPELHLRADRGTRYERVTEVLADAQRAGLVRIAFVTEPPR</sequence>
<dbReference type="GO" id="GO:0015031">
    <property type="term" value="P:protein transport"/>
    <property type="evidence" value="ECO:0007669"/>
    <property type="project" value="UniProtKB-KW"/>
</dbReference>
<dbReference type="PANTHER" id="PTHR30558">
    <property type="entry name" value="EXBD MEMBRANE COMPONENT OF PMF-DRIVEN MACROMOLECULE IMPORT SYSTEM"/>
    <property type="match status" value="1"/>
</dbReference>
<proteinExistence type="inferred from homology"/>
<evidence type="ECO:0000256" key="6">
    <source>
        <dbReference type="ARBA" id="ARBA00023136"/>
    </source>
</evidence>
<keyword evidence="7" id="KW-0653">Protein transport</keyword>
<evidence type="ECO:0000256" key="7">
    <source>
        <dbReference type="RuleBase" id="RU003879"/>
    </source>
</evidence>